<evidence type="ECO:0000313" key="3">
    <source>
        <dbReference type="Proteomes" id="UP000494203"/>
    </source>
</evidence>
<name>A0A6S7CZ14_9BURK</name>
<keyword evidence="1" id="KW-0812">Transmembrane</keyword>
<reference evidence="2 3" key="1">
    <citation type="submission" date="2020-04" db="EMBL/GenBank/DDBJ databases">
        <authorList>
            <person name="De Canck E."/>
        </authorList>
    </citation>
    <scope>NUCLEOTIDE SEQUENCE [LARGE SCALE GENOMIC DNA]</scope>
    <source>
        <strain evidence="2 3">LMG 26788</strain>
    </source>
</reference>
<dbReference type="RefSeq" id="WP_276512714.1">
    <property type="nucleotide sequence ID" value="NZ_CADIKZ010000005.1"/>
</dbReference>
<proteinExistence type="predicted"/>
<keyword evidence="1" id="KW-1133">Transmembrane helix</keyword>
<sequence>MTYIETLAWSLGLFAFARLVLAPLGDHFTRRHAAADPWSATQ</sequence>
<feature type="transmembrane region" description="Helical" evidence="1">
    <location>
        <begin position="6"/>
        <end position="24"/>
    </location>
</feature>
<dbReference type="EMBL" id="CADIKZ010000005">
    <property type="protein sequence ID" value="CAB3858800.1"/>
    <property type="molecule type" value="Genomic_DNA"/>
</dbReference>
<evidence type="ECO:0000313" key="2">
    <source>
        <dbReference type="EMBL" id="CAB3858800.1"/>
    </source>
</evidence>
<dbReference type="AlphaFoldDB" id="A0A6S7CZ14"/>
<evidence type="ECO:0000256" key="1">
    <source>
        <dbReference type="SAM" id="Phobius"/>
    </source>
</evidence>
<gene>
    <name evidence="2" type="ORF">LMG26788_02150</name>
</gene>
<dbReference type="Proteomes" id="UP000494203">
    <property type="component" value="Unassembled WGS sequence"/>
</dbReference>
<keyword evidence="1" id="KW-0472">Membrane</keyword>
<accession>A0A6S7CZ14</accession>
<protein>
    <submittedName>
        <fullName evidence="2">Uncharacterized protein</fullName>
    </submittedName>
</protein>
<organism evidence="2 3">
    <name type="scientific">Achromobacter pulmonis</name>
    <dbReference type="NCBI Taxonomy" id="1389932"/>
    <lineage>
        <taxon>Bacteria</taxon>
        <taxon>Pseudomonadati</taxon>
        <taxon>Pseudomonadota</taxon>
        <taxon>Betaproteobacteria</taxon>
        <taxon>Burkholderiales</taxon>
        <taxon>Alcaligenaceae</taxon>
        <taxon>Achromobacter</taxon>
    </lineage>
</organism>
<keyword evidence="3" id="KW-1185">Reference proteome</keyword>